<accession>A0A1G4K4C2</accession>
<feature type="compositionally biased region" description="Low complexity" evidence="1">
    <location>
        <begin position="61"/>
        <end position="71"/>
    </location>
</feature>
<dbReference type="OrthoDB" id="2405700at2759"/>
<feature type="region of interest" description="Disordered" evidence="1">
    <location>
        <begin position="1"/>
        <end position="72"/>
    </location>
</feature>
<protein>
    <submittedName>
        <fullName evidence="2">LAMI_0F15390g1_1</fullName>
    </submittedName>
</protein>
<feature type="compositionally biased region" description="Polar residues" evidence="1">
    <location>
        <begin position="21"/>
        <end position="33"/>
    </location>
</feature>
<gene>
    <name evidence="2" type="ORF">LAMI_0F15390G</name>
</gene>
<dbReference type="PANTHER" id="PTHR28031">
    <property type="entry name" value="PROLINE-RICH PROTEIN HUA1"/>
    <property type="match status" value="1"/>
</dbReference>
<organism evidence="2 3">
    <name type="scientific">Lachancea mirantina</name>
    <dbReference type="NCBI Taxonomy" id="1230905"/>
    <lineage>
        <taxon>Eukaryota</taxon>
        <taxon>Fungi</taxon>
        <taxon>Dikarya</taxon>
        <taxon>Ascomycota</taxon>
        <taxon>Saccharomycotina</taxon>
        <taxon>Saccharomycetes</taxon>
        <taxon>Saccharomycetales</taxon>
        <taxon>Saccharomycetaceae</taxon>
        <taxon>Lachancea</taxon>
    </lineage>
</organism>
<keyword evidence="3" id="KW-1185">Reference proteome</keyword>
<sequence>MGQNTDLPPSYDEVIREDTQGHSSAGRLSNTGTGVSGGHTPALPSRPASYASARPTPAGPSPSAQPAAIQTGPRLPWTYPPGFYCSKCGNTGYKIKSGRSCKRCWRRFAPTNSPQSVHVMYDNYYGSQTFGPFAARFDPRQRQGLVGSVARLATGALPVVVRPGDPRIGGVVCGQCRGTGLVRFFLDEELCPLCNGVGRIV</sequence>
<evidence type="ECO:0000313" key="3">
    <source>
        <dbReference type="Proteomes" id="UP000191024"/>
    </source>
</evidence>
<dbReference type="AlphaFoldDB" id="A0A1G4K4C2"/>
<dbReference type="InterPro" id="IPR038910">
    <property type="entry name" value="Hua1-like"/>
</dbReference>
<dbReference type="STRING" id="1230905.A0A1G4K4C2"/>
<name>A0A1G4K4C2_9SACH</name>
<proteinExistence type="predicted"/>
<dbReference type="PANTHER" id="PTHR28031:SF1">
    <property type="entry name" value="PROLINE-RICH PROTEIN HUA1"/>
    <property type="match status" value="1"/>
</dbReference>
<dbReference type="GO" id="GO:0005737">
    <property type="term" value="C:cytoplasm"/>
    <property type="evidence" value="ECO:0007669"/>
    <property type="project" value="TreeGrafter"/>
</dbReference>
<reference evidence="3" key="1">
    <citation type="submission" date="2016-03" db="EMBL/GenBank/DDBJ databases">
        <authorList>
            <person name="Devillers H."/>
        </authorList>
    </citation>
    <scope>NUCLEOTIDE SEQUENCE [LARGE SCALE GENOMIC DNA]</scope>
</reference>
<evidence type="ECO:0000313" key="2">
    <source>
        <dbReference type="EMBL" id="SCU98585.1"/>
    </source>
</evidence>
<dbReference type="EMBL" id="LT598467">
    <property type="protein sequence ID" value="SCU98585.1"/>
    <property type="molecule type" value="Genomic_DNA"/>
</dbReference>
<dbReference type="Proteomes" id="UP000191024">
    <property type="component" value="Chromosome F"/>
</dbReference>
<evidence type="ECO:0000256" key="1">
    <source>
        <dbReference type="SAM" id="MobiDB-lite"/>
    </source>
</evidence>